<dbReference type="Proteomes" id="UP001634393">
    <property type="component" value="Unassembled WGS sequence"/>
</dbReference>
<name>A0ABD3SWX9_9LAMI</name>
<evidence type="ECO:0000313" key="2">
    <source>
        <dbReference type="Proteomes" id="UP001634393"/>
    </source>
</evidence>
<organism evidence="1 2">
    <name type="scientific">Penstemon smallii</name>
    <dbReference type="NCBI Taxonomy" id="265156"/>
    <lineage>
        <taxon>Eukaryota</taxon>
        <taxon>Viridiplantae</taxon>
        <taxon>Streptophyta</taxon>
        <taxon>Embryophyta</taxon>
        <taxon>Tracheophyta</taxon>
        <taxon>Spermatophyta</taxon>
        <taxon>Magnoliopsida</taxon>
        <taxon>eudicotyledons</taxon>
        <taxon>Gunneridae</taxon>
        <taxon>Pentapetalae</taxon>
        <taxon>asterids</taxon>
        <taxon>lamiids</taxon>
        <taxon>Lamiales</taxon>
        <taxon>Plantaginaceae</taxon>
        <taxon>Cheloneae</taxon>
        <taxon>Penstemon</taxon>
    </lineage>
</organism>
<sequence>MGSFPSEICTALIALFFPPSSTNGRFNSTALGCHIWFSSVSFLLKLQVPNLPFCSLLEVGYCFGLNSHCYFFSETYVCRKIIILRRNYMCCIVVLFHI</sequence>
<dbReference type="EMBL" id="JBJXBP010000005">
    <property type="protein sequence ID" value="KAL3828968.1"/>
    <property type="molecule type" value="Genomic_DNA"/>
</dbReference>
<proteinExistence type="predicted"/>
<comment type="caution">
    <text evidence="1">The sequence shown here is derived from an EMBL/GenBank/DDBJ whole genome shotgun (WGS) entry which is preliminary data.</text>
</comment>
<protein>
    <recommendedName>
        <fullName evidence="3">Secreted protein</fullName>
    </recommendedName>
</protein>
<reference evidence="1 2" key="1">
    <citation type="submission" date="2024-12" db="EMBL/GenBank/DDBJ databases">
        <title>The unique morphological basis and parallel evolutionary history of personate flowers in Penstemon.</title>
        <authorList>
            <person name="Depatie T.H."/>
            <person name="Wessinger C.A."/>
        </authorList>
    </citation>
    <scope>NUCLEOTIDE SEQUENCE [LARGE SCALE GENOMIC DNA]</scope>
    <source>
        <strain evidence="1">WTNN_2</strain>
        <tissue evidence="1">Leaf</tissue>
    </source>
</reference>
<evidence type="ECO:0008006" key="3">
    <source>
        <dbReference type="Google" id="ProtNLM"/>
    </source>
</evidence>
<accession>A0ABD3SWX9</accession>
<gene>
    <name evidence="1" type="ORF">ACJIZ3_017770</name>
</gene>
<evidence type="ECO:0000313" key="1">
    <source>
        <dbReference type="EMBL" id="KAL3828968.1"/>
    </source>
</evidence>
<dbReference type="AlphaFoldDB" id="A0ABD3SWX9"/>
<keyword evidence="2" id="KW-1185">Reference proteome</keyword>